<protein>
    <submittedName>
        <fullName evidence="2">ABC transporter substrate-binding protein</fullName>
    </submittedName>
</protein>
<dbReference type="PROSITE" id="PS51257">
    <property type="entry name" value="PROKAR_LIPOPROTEIN"/>
    <property type="match status" value="1"/>
</dbReference>
<sequence length="586" mass="63262">MSRPVARRSLLAGGLSLPLLGLGLSSCSSGPGAEEGPATPFPTAWDDQATIDVFDGLANQMGEQPGWFGHLVADEFALTLNVIAPNVAGGGDTLYNTRVAAGELGDLVLTDVGQKLDELIEGGLLMDVSSLYANMDSASRFDDAVQKVNEGKDGIYAIPTQVSSLKPTEPSEGIDPTFGPFVRWDLYKEVGYPEIGTLEDLLPVLKEMQDVAPEADNGGRVYALSLFNDWDGNYMNNAKQPCCYYGYDEVGFVLAKADGSDYQSILDSDSLYVRVLQWFFDANQMGLVDPDSTTQNYDSLFSKMQGGQVLFSFWPWQGQAAYNSEANMAEGKGFMIAPLADQKIFSYGAPAFGARQVFGVGSTAEDPERVAAFLDWLYSPAGVYSNSSQTMGAAGPQGLTWELNDDGKPELTDFGRDALLGDGATVPEEWGGGSYTDGASWLNVTTVLGNDEDPETGHPFNYKMWETYQQSVSNPLTEDWAGVMGGYATTMEYLNDNDMVLVAPGASYVAPQESSEVETIRNQVKAVIVENSWKMAFASDQATFDALLKDMQETAEGLGYQTVLDVDMANAEEQNALRESVAAEFG</sequence>
<name>A0A345YS82_9MICO</name>
<evidence type="ECO:0000313" key="2">
    <source>
        <dbReference type="EMBL" id="RRR22499.1"/>
    </source>
</evidence>
<reference evidence="2 4" key="2">
    <citation type="submission" date="2018-08" db="EMBL/GenBank/DDBJ databases">
        <title>Brachybacterium saurashtrense DSM 23186.</title>
        <authorList>
            <person name="Li Y."/>
        </authorList>
    </citation>
    <scope>NUCLEOTIDE SEQUENCE [LARGE SCALE GENOMIC DNA]</scope>
    <source>
        <strain evidence="2 4">DSM 23186</strain>
    </source>
</reference>
<reference evidence="1 3" key="1">
    <citation type="submission" date="2018-07" db="EMBL/GenBank/DDBJ databases">
        <title>Brachybacterium saurashtrense DSM 23186 genome sequence.</title>
        <authorList>
            <person name="Guo L."/>
        </authorList>
    </citation>
    <scope>NUCLEOTIDE SEQUENCE [LARGE SCALE GENOMIC DNA]</scope>
    <source>
        <strain evidence="1 3">DSM 23186</strain>
    </source>
</reference>
<dbReference type="AlphaFoldDB" id="A0A345YS82"/>
<evidence type="ECO:0000313" key="1">
    <source>
        <dbReference type="EMBL" id="AXK46784.1"/>
    </source>
</evidence>
<dbReference type="OrthoDB" id="3235892at2"/>
<dbReference type="EMBL" id="QSWH01000004">
    <property type="protein sequence ID" value="RRR22499.1"/>
    <property type="molecule type" value="Genomic_DNA"/>
</dbReference>
<dbReference type="Proteomes" id="UP000254236">
    <property type="component" value="Chromosome"/>
</dbReference>
<proteinExistence type="predicted"/>
<dbReference type="KEGG" id="bsau:DWV08_14980"/>
<dbReference type="Proteomes" id="UP000282185">
    <property type="component" value="Unassembled WGS sequence"/>
</dbReference>
<dbReference type="Gene3D" id="3.40.190.10">
    <property type="entry name" value="Periplasmic binding protein-like II"/>
    <property type="match status" value="2"/>
</dbReference>
<evidence type="ECO:0000313" key="4">
    <source>
        <dbReference type="Proteomes" id="UP000282185"/>
    </source>
</evidence>
<gene>
    <name evidence="1" type="ORF">DWV08_14980</name>
    <name evidence="2" type="ORF">DXU92_09600</name>
</gene>
<accession>A0A345YS82</accession>
<dbReference type="SUPFAM" id="SSF53850">
    <property type="entry name" value="Periplasmic binding protein-like II"/>
    <property type="match status" value="1"/>
</dbReference>
<keyword evidence="3" id="KW-1185">Reference proteome</keyword>
<dbReference type="RefSeq" id="WP_115414531.1">
    <property type="nucleotide sequence ID" value="NZ_CP031356.1"/>
</dbReference>
<organism evidence="2 4">
    <name type="scientific">Brachybacterium saurashtrense</name>
    <dbReference type="NCBI Taxonomy" id="556288"/>
    <lineage>
        <taxon>Bacteria</taxon>
        <taxon>Bacillati</taxon>
        <taxon>Actinomycetota</taxon>
        <taxon>Actinomycetes</taxon>
        <taxon>Micrococcales</taxon>
        <taxon>Dermabacteraceae</taxon>
        <taxon>Brachybacterium</taxon>
    </lineage>
</organism>
<evidence type="ECO:0000313" key="3">
    <source>
        <dbReference type="Proteomes" id="UP000254236"/>
    </source>
</evidence>
<dbReference type="EMBL" id="CP031356">
    <property type="protein sequence ID" value="AXK46784.1"/>
    <property type="molecule type" value="Genomic_DNA"/>
</dbReference>